<evidence type="ECO:0000313" key="2">
    <source>
        <dbReference type="EMBL" id="KAF5790461.1"/>
    </source>
</evidence>
<gene>
    <name evidence="2" type="ORF">HanXRQr2_Chr09g0383521</name>
</gene>
<dbReference type="AlphaFoldDB" id="A0A9K3N7S4"/>
<dbReference type="Gramene" id="mRNA:HanXRQr2_Chr09g0383521">
    <property type="protein sequence ID" value="CDS:HanXRQr2_Chr09g0383521.1"/>
    <property type="gene ID" value="HanXRQr2_Chr09g0383521"/>
</dbReference>
<proteinExistence type="predicted"/>
<organism evidence="2 3">
    <name type="scientific">Helianthus annuus</name>
    <name type="common">Common sunflower</name>
    <dbReference type="NCBI Taxonomy" id="4232"/>
    <lineage>
        <taxon>Eukaryota</taxon>
        <taxon>Viridiplantae</taxon>
        <taxon>Streptophyta</taxon>
        <taxon>Embryophyta</taxon>
        <taxon>Tracheophyta</taxon>
        <taxon>Spermatophyta</taxon>
        <taxon>Magnoliopsida</taxon>
        <taxon>eudicotyledons</taxon>
        <taxon>Gunneridae</taxon>
        <taxon>Pentapetalae</taxon>
        <taxon>asterids</taxon>
        <taxon>campanulids</taxon>
        <taxon>Asterales</taxon>
        <taxon>Asteraceae</taxon>
        <taxon>Asteroideae</taxon>
        <taxon>Heliantheae alliance</taxon>
        <taxon>Heliantheae</taxon>
        <taxon>Helianthus</taxon>
    </lineage>
</organism>
<reference evidence="2" key="1">
    <citation type="journal article" date="2017" name="Nature">
        <title>The sunflower genome provides insights into oil metabolism, flowering and Asterid evolution.</title>
        <authorList>
            <person name="Badouin H."/>
            <person name="Gouzy J."/>
            <person name="Grassa C.J."/>
            <person name="Murat F."/>
            <person name="Staton S.E."/>
            <person name="Cottret L."/>
            <person name="Lelandais-Briere C."/>
            <person name="Owens G.L."/>
            <person name="Carrere S."/>
            <person name="Mayjonade B."/>
            <person name="Legrand L."/>
            <person name="Gill N."/>
            <person name="Kane N.C."/>
            <person name="Bowers J.E."/>
            <person name="Hubner S."/>
            <person name="Bellec A."/>
            <person name="Berard A."/>
            <person name="Berges H."/>
            <person name="Blanchet N."/>
            <person name="Boniface M.C."/>
            <person name="Brunel D."/>
            <person name="Catrice O."/>
            <person name="Chaidir N."/>
            <person name="Claudel C."/>
            <person name="Donnadieu C."/>
            <person name="Faraut T."/>
            <person name="Fievet G."/>
            <person name="Helmstetter N."/>
            <person name="King M."/>
            <person name="Knapp S.J."/>
            <person name="Lai Z."/>
            <person name="Le Paslier M.C."/>
            <person name="Lippi Y."/>
            <person name="Lorenzon L."/>
            <person name="Mandel J.R."/>
            <person name="Marage G."/>
            <person name="Marchand G."/>
            <person name="Marquand E."/>
            <person name="Bret-Mestries E."/>
            <person name="Morien E."/>
            <person name="Nambeesan S."/>
            <person name="Nguyen T."/>
            <person name="Pegot-Espagnet P."/>
            <person name="Pouilly N."/>
            <person name="Raftis F."/>
            <person name="Sallet E."/>
            <person name="Schiex T."/>
            <person name="Thomas J."/>
            <person name="Vandecasteele C."/>
            <person name="Vares D."/>
            <person name="Vear F."/>
            <person name="Vautrin S."/>
            <person name="Crespi M."/>
            <person name="Mangin B."/>
            <person name="Burke J.M."/>
            <person name="Salse J."/>
            <person name="Munos S."/>
            <person name="Vincourt P."/>
            <person name="Rieseberg L.H."/>
            <person name="Langlade N.B."/>
        </authorList>
    </citation>
    <scope>NUCLEOTIDE SEQUENCE</scope>
    <source>
        <tissue evidence="2">Leaves</tissue>
    </source>
</reference>
<dbReference type="EMBL" id="MNCJ02000324">
    <property type="protein sequence ID" value="KAF5790461.1"/>
    <property type="molecule type" value="Genomic_DNA"/>
</dbReference>
<evidence type="ECO:0000256" key="1">
    <source>
        <dbReference type="SAM" id="MobiDB-lite"/>
    </source>
</evidence>
<feature type="region of interest" description="Disordered" evidence="1">
    <location>
        <begin position="39"/>
        <end position="60"/>
    </location>
</feature>
<protein>
    <submittedName>
        <fullName evidence="2">Uncharacterized protein</fullName>
    </submittedName>
</protein>
<keyword evidence="3" id="KW-1185">Reference proteome</keyword>
<dbReference type="Proteomes" id="UP000215914">
    <property type="component" value="Unassembled WGS sequence"/>
</dbReference>
<sequence>MKRFSQYFSLSKLLFWPLWFSQLNLLKIINTLARRRINSPLDSSRPTQEPEGREHKMISD</sequence>
<name>A0A9K3N7S4_HELAN</name>
<reference evidence="2" key="2">
    <citation type="submission" date="2020-06" db="EMBL/GenBank/DDBJ databases">
        <title>Helianthus annuus Genome sequencing and assembly Release 2.</title>
        <authorList>
            <person name="Gouzy J."/>
            <person name="Langlade N."/>
            <person name="Munos S."/>
        </authorList>
    </citation>
    <scope>NUCLEOTIDE SEQUENCE</scope>
    <source>
        <tissue evidence="2">Leaves</tissue>
    </source>
</reference>
<evidence type="ECO:0000313" key="3">
    <source>
        <dbReference type="Proteomes" id="UP000215914"/>
    </source>
</evidence>
<feature type="compositionally biased region" description="Basic and acidic residues" evidence="1">
    <location>
        <begin position="48"/>
        <end position="60"/>
    </location>
</feature>
<comment type="caution">
    <text evidence="2">The sequence shown here is derived from an EMBL/GenBank/DDBJ whole genome shotgun (WGS) entry which is preliminary data.</text>
</comment>
<accession>A0A9K3N7S4</accession>